<gene>
    <name evidence="2" type="ORF">ACFFF6_00055</name>
</gene>
<dbReference type="Proteomes" id="UP001589793">
    <property type="component" value="Unassembled WGS sequence"/>
</dbReference>
<keyword evidence="2" id="KW-0503">Monooxygenase</keyword>
<dbReference type="Gene3D" id="3.30.70.100">
    <property type="match status" value="1"/>
</dbReference>
<organism evidence="2 3">
    <name type="scientific">Brachybacterium hainanense</name>
    <dbReference type="NCBI Taxonomy" id="1541174"/>
    <lineage>
        <taxon>Bacteria</taxon>
        <taxon>Bacillati</taxon>
        <taxon>Actinomycetota</taxon>
        <taxon>Actinomycetes</taxon>
        <taxon>Micrococcales</taxon>
        <taxon>Dermabacteraceae</taxon>
        <taxon>Brachybacterium</taxon>
    </lineage>
</organism>
<name>A0ABV6R8L8_9MICO</name>
<evidence type="ECO:0000313" key="2">
    <source>
        <dbReference type="EMBL" id="MFC0672338.1"/>
    </source>
</evidence>
<keyword evidence="2" id="KW-0560">Oxidoreductase</keyword>
<dbReference type="SUPFAM" id="SSF54909">
    <property type="entry name" value="Dimeric alpha+beta barrel"/>
    <property type="match status" value="1"/>
</dbReference>
<dbReference type="PANTHER" id="PTHR33336:SF15">
    <property type="entry name" value="ABM DOMAIN-CONTAINING PROTEIN"/>
    <property type="match status" value="1"/>
</dbReference>
<comment type="caution">
    <text evidence="2">The sequence shown here is derived from an EMBL/GenBank/DDBJ whole genome shotgun (WGS) entry which is preliminary data.</text>
</comment>
<dbReference type="RefSeq" id="WP_376977069.1">
    <property type="nucleotide sequence ID" value="NZ_JBHLSV010000001.1"/>
</dbReference>
<dbReference type="InterPro" id="IPR007138">
    <property type="entry name" value="ABM_dom"/>
</dbReference>
<dbReference type="Pfam" id="PF03992">
    <property type="entry name" value="ABM"/>
    <property type="match status" value="1"/>
</dbReference>
<sequence length="98" mass="10767">MEHVDLIAAIDVTPGEVDAVRDLLAQYAEEVRSEAGNLRFEVYAADGEPSRILVVERYEDPAAFEVHLADPRNAAFNAALEDVLDGAGSRLTMLRRLV</sequence>
<dbReference type="PANTHER" id="PTHR33336">
    <property type="entry name" value="QUINOL MONOOXYGENASE YGIN-RELATED"/>
    <property type="match status" value="1"/>
</dbReference>
<reference evidence="2 3" key="1">
    <citation type="submission" date="2024-09" db="EMBL/GenBank/DDBJ databases">
        <authorList>
            <person name="Sun Q."/>
            <person name="Mori K."/>
        </authorList>
    </citation>
    <scope>NUCLEOTIDE SEQUENCE [LARGE SCALE GENOMIC DNA]</scope>
    <source>
        <strain evidence="2 3">CICC 10874</strain>
    </source>
</reference>
<feature type="domain" description="ABM" evidence="1">
    <location>
        <begin position="4"/>
        <end position="93"/>
    </location>
</feature>
<keyword evidence="3" id="KW-1185">Reference proteome</keyword>
<dbReference type="InterPro" id="IPR050744">
    <property type="entry name" value="AI-2_Isomerase_LsrG"/>
</dbReference>
<evidence type="ECO:0000313" key="3">
    <source>
        <dbReference type="Proteomes" id="UP001589793"/>
    </source>
</evidence>
<dbReference type="InterPro" id="IPR011008">
    <property type="entry name" value="Dimeric_a/b-barrel"/>
</dbReference>
<protein>
    <submittedName>
        <fullName evidence="2">Quinol monooxygenase</fullName>
        <ecNumber evidence="2">1.-.-.-</ecNumber>
    </submittedName>
</protein>
<dbReference type="EC" id="1.-.-.-" evidence="2"/>
<dbReference type="PROSITE" id="PS51725">
    <property type="entry name" value="ABM"/>
    <property type="match status" value="1"/>
</dbReference>
<evidence type="ECO:0000259" key="1">
    <source>
        <dbReference type="PROSITE" id="PS51725"/>
    </source>
</evidence>
<proteinExistence type="predicted"/>
<dbReference type="EMBL" id="JBHLSV010000001">
    <property type="protein sequence ID" value="MFC0672338.1"/>
    <property type="molecule type" value="Genomic_DNA"/>
</dbReference>
<accession>A0ABV6R8L8</accession>
<dbReference type="GO" id="GO:0004497">
    <property type="term" value="F:monooxygenase activity"/>
    <property type="evidence" value="ECO:0007669"/>
    <property type="project" value="UniProtKB-KW"/>
</dbReference>